<dbReference type="PRINTS" id="PR00837">
    <property type="entry name" value="V5TPXLIKE"/>
</dbReference>
<dbReference type="STRING" id="3068.D8U280"/>
<dbReference type="SMART" id="SM00198">
    <property type="entry name" value="SCP"/>
    <property type="match status" value="1"/>
</dbReference>
<dbReference type="SUPFAM" id="SSF55797">
    <property type="entry name" value="PR-1-like"/>
    <property type="match status" value="1"/>
</dbReference>
<evidence type="ECO:0000259" key="1">
    <source>
        <dbReference type="SMART" id="SM00198"/>
    </source>
</evidence>
<dbReference type="InterPro" id="IPR018244">
    <property type="entry name" value="Allrgn_V5/Tpx1_CS"/>
</dbReference>
<dbReference type="Gene3D" id="3.40.33.10">
    <property type="entry name" value="CAP"/>
    <property type="match status" value="1"/>
</dbReference>
<evidence type="ECO:0000313" key="3">
    <source>
        <dbReference type="Proteomes" id="UP000001058"/>
    </source>
</evidence>
<dbReference type="OrthoDB" id="529132at2759"/>
<organism evidence="3">
    <name type="scientific">Volvox carteri f. nagariensis</name>
    <dbReference type="NCBI Taxonomy" id="3068"/>
    <lineage>
        <taxon>Eukaryota</taxon>
        <taxon>Viridiplantae</taxon>
        <taxon>Chlorophyta</taxon>
        <taxon>core chlorophytes</taxon>
        <taxon>Chlorophyceae</taxon>
        <taxon>CS clade</taxon>
        <taxon>Chlamydomonadales</taxon>
        <taxon>Volvocaceae</taxon>
        <taxon>Volvox</taxon>
    </lineage>
</organism>
<dbReference type="GO" id="GO:0005576">
    <property type="term" value="C:extracellular region"/>
    <property type="evidence" value="ECO:0007669"/>
    <property type="project" value="InterPro"/>
</dbReference>
<dbReference type="InterPro" id="IPR001283">
    <property type="entry name" value="CRISP-related"/>
</dbReference>
<dbReference type="Pfam" id="PF00188">
    <property type="entry name" value="CAP"/>
    <property type="match status" value="1"/>
</dbReference>
<dbReference type="Proteomes" id="UP000001058">
    <property type="component" value="Unassembled WGS sequence"/>
</dbReference>
<sequence length="123" mass="13645">VDRHNYYRALHGAPRLTWSPDLARDAAVYAVVAANNYHAGGASSMPATTGHTSAEAAVDSFYSKIELYNYNNTGFSTRTGHFTQVVWLGSTHIGIAEVNRVYVFRYWPSGNVYGAFLDNVRPR</sequence>
<dbReference type="eggNOG" id="KOG3017">
    <property type="taxonomic scope" value="Eukaryota"/>
</dbReference>
<feature type="non-terminal residue" evidence="2">
    <location>
        <position position="123"/>
    </location>
</feature>
<reference evidence="2 3" key="1">
    <citation type="journal article" date="2010" name="Science">
        <title>Genomic analysis of organismal complexity in the multicellular green alga Volvox carteri.</title>
        <authorList>
            <person name="Prochnik S.E."/>
            <person name="Umen J."/>
            <person name="Nedelcu A.M."/>
            <person name="Hallmann A."/>
            <person name="Miller S.M."/>
            <person name="Nishii I."/>
            <person name="Ferris P."/>
            <person name="Kuo A."/>
            <person name="Mitros T."/>
            <person name="Fritz-Laylin L.K."/>
            <person name="Hellsten U."/>
            <person name="Chapman J."/>
            <person name="Simakov O."/>
            <person name="Rensing S.A."/>
            <person name="Terry A."/>
            <person name="Pangilinan J."/>
            <person name="Kapitonov V."/>
            <person name="Jurka J."/>
            <person name="Salamov A."/>
            <person name="Shapiro H."/>
            <person name="Schmutz J."/>
            <person name="Grimwood J."/>
            <person name="Lindquist E."/>
            <person name="Lucas S."/>
            <person name="Grigoriev I.V."/>
            <person name="Schmitt R."/>
            <person name="Kirk D."/>
            <person name="Rokhsar D.S."/>
        </authorList>
    </citation>
    <scope>NUCLEOTIDE SEQUENCE [LARGE SCALE GENOMIC DNA]</scope>
    <source>
        <strain evidence="3">f. Nagariensis / Eve</strain>
    </source>
</reference>
<dbReference type="KEGG" id="vcn:VOLCADRAFT_36229"/>
<dbReference type="AlphaFoldDB" id="D8U280"/>
<evidence type="ECO:0000313" key="2">
    <source>
        <dbReference type="EMBL" id="EFJ46230.1"/>
    </source>
</evidence>
<feature type="domain" description="SCP" evidence="1">
    <location>
        <begin position="1"/>
        <end position="114"/>
    </location>
</feature>
<protein>
    <recommendedName>
        <fullName evidence="1">SCP domain-containing protein</fullName>
    </recommendedName>
</protein>
<dbReference type="PROSITE" id="PS01009">
    <property type="entry name" value="CRISP_1"/>
    <property type="match status" value="1"/>
</dbReference>
<dbReference type="EMBL" id="GL378352">
    <property type="protein sequence ID" value="EFJ46230.1"/>
    <property type="molecule type" value="Genomic_DNA"/>
</dbReference>
<accession>D8U280</accession>
<dbReference type="PANTHER" id="PTHR10334">
    <property type="entry name" value="CYSTEINE-RICH SECRETORY PROTEIN-RELATED"/>
    <property type="match status" value="1"/>
</dbReference>
<gene>
    <name evidence="2" type="ORF">VOLCADRAFT_36229</name>
</gene>
<keyword evidence="3" id="KW-1185">Reference proteome</keyword>
<dbReference type="InParanoid" id="D8U280"/>
<dbReference type="GeneID" id="9627428"/>
<name>D8U280_VOLCA</name>
<feature type="non-terminal residue" evidence="2">
    <location>
        <position position="1"/>
    </location>
</feature>
<dbReference type="InterPro" id="IPR014044">
    <property type="entry name" value="CAP_dom"/>
</dbReference>
<proteinExistence type="predicted"/>
<dbReference type="InterPro" id="IPR035940">
    <property type="entry name" value="CAP_sf"/>
</dbReference>
<dbReference type="RefSeq" id="XP_002952677.1">
    <property type="nucleotide sequence ID" value="XM_002952631.1"/>
</dbReference>